<protein>
    <submittedName>
        <fullName evidence="1">YbdD/YjiX family protein</fullName>
    </submittedName>
</protein>
<dbReference type="Pfam" id="PF04328">
    <property type="entry name" value="Sel_put"/>
    <property type="match status" value="1"/>
</dbReference>
<dbReference type="EMBL" id="JAAGMN010003382">
    <property type="protein sequence ID" value="NEE11243.1"/>
    <property type="molecule type" value="Genomic_DNA"/>
</dbReference>
<sequence length="36" mass="4293">MTVADVRRVAGRIRWYVRELTGESTYDRYVAHARTH</sequence>
<feature type="non-terminal residue" evidence="1">
    <location>
        <position position="36"/>
    </location>
</feature>
<accession>A0A6G3X0P7</accession>
<dbReference type="InterPro" id="IPR007423">
    <property type="entry name" value="Sel_put"/>
</dbReference>
<dbReference type="AlphaFoldDB" id="A0A6G3X0P7"/>
<organism evidence="1">
    <name type="scientific">Streptomyces sp. SID7499</name>
    <dbReference type="NCBI Taxonomy" id="2706086"/>
    <lineage>
        <taxon>Bacteria</taxon>
        <taxon>Bacillati</taxon>
        <taxon>Actinomycetota</taxon>
        <taxon>Actinomycetes</taxon>
        <taxon>Kitasatosporales</taxon>
        <taxon>Streptomycetaceae</taxon>
        <taxon>Streptomyces</taxon>
    </lineage>
</organism>
<proteinExistence type="predicted"/>
<evidence type="ECO:0000313" key="1">
    <source>
        <dbReference type="EMBL" id="NEE11243.1"/>
    </source>
</evidence>
<comment type="caution">
    <text evidence="1">The sequence shown here is derived from an EMBL/GenBank/DDBJ whole genome shotgun (WGS) entry which is preliminary data.</text>
</comment>
<gene>
    <name evidence="1" type="ORF">G3M58_32910</name>
</gene>
<reference evidence="1" key="1">
    <citation type="submission" date="2020-01" db="EMBL/GenBank/DDBJ databases">
        <title>Insect and environment-associated Actinomycetes.</title>
        <authorList>
            <person name="Currrie C."/>
            <person name="Chevrette M."/>
            <person name="Carlson C."/>
            <person name="Stubbendieck R."/>
            <person name="Wendt-Pienkowski E."/>
        </authorList>
    </citation>
    <scope>NUCLEOTIDE SEQUENCE</scope>
    <source>
        <strain evidence="1">SID7499</strain>
    </source>
</reference>
<name>A0A6G3X0P7_9ACTN</name>